<accession>A0A1Y1ZY83</accession>
<gene>
    <name evidence="3" type="ORF">BCR34DRAFT_533481</name>
</gene>
<name>A0A1Y1ZY83_9PLEO</name>
<dbReference type="InterPro" id="IPR002933">
    <property type="entry name" value="Peptidase_M20"/>
</dbReference>
<dbReference type="InterPro" id="IPR036264">
    <property type="entry name" value="Bact_exopeptidase_dim_dom"/>
</dbReference>
<dbReference type="NCBIfam" id="TIGR01891">
    <property type="entry name" value="amidohydrolases"/>
    <property type="match status" value="1"/>
</dbReference>
<dbReference type="InterPro" id="IPR011650">
    <property type="entry name" value="Peptidase_M20_dimer"/>
</dbReference>
<dbReference type="Proteomes" id="UP000193144">
    <property type="component" value="Unassembled WGS sequence"/>
</dbReference>
<protein>
    <recommendedName>
        <fullName evidence="2">Peptidase M20 dimerisation domain-containing protein</fullName>
    </recommendedName>
</protein>
<evidence type="ECO:0000256" key="1">
    <source>
        <dbReference type="ARBA" id="ARBA00006247"/>
    </source>
</evidence>
<dbReference type="Pfam" id="PF07687">
    <property type="entry name" value="M20_dimer"/>
    <property type="match status" value="1"/>
</dbReference>
<sequence length="478" mass="51955">MSSEKSELVASLLARTLKEWNRPKPSRWSPFYSTYKALHMNPGLSGEEDYAANAIFDEMNKIKDLLETGSGEFRGSFNIFRNFGKNDDEDNPCGPSVVAVLRNWGDLETHEPGPVVLLRADTDALPVSEDNDIDYASQVKDTMHACGHDMHIATLLAAVRLLVGIKDHWTGTLIACFQPCEETGTGALSMVEGGLYDKPDDVPTPNFVFGGHVTPERAGSVSLTHGTAYSRSDSWKITMKGKGGHSSRPEACIDPVVMAAYAITRLQTVVSRVVPSTSAGVLTVGAIHAGKAPNIIPGEAYFTVNIRADSNGLATRMKDEMDSIVRAEVQASYGGTGIDPEEDNPLFEPLLYAPILYNEEPIATDIATVFSAVFGSEFKDFVPGVSGSEDFPFLANVHVEDPERHIPYCYWRFGGTDQKLFDDNHGDVNKLPSNHNKAYLPQCKLEVDGDPLKAGTKAMCAAALSQFRLVSTDQTGSN</sequence>
<dbReference type="Pfam" id="PF01546">
    <property type="entry name" value="Peptidase_M20"/>
    <property type="match status" value="1"/>
</dbReference>
<dbReference type="PANTHER" id="PTHR11014">
    <property type="entry name" value="PEPTIDASE M20 FAMILY MEMBER"/>
    <property type="match status" value="1"/>
</dbReference>
<reference evidence="3 4" key="1">
    <citation type="submission" date="2016-07" db="EMBL/GenBank/DDBJ databases">
        <title>Pervasive Adenine N6-methylation of Active Genes in Fungi.</title>
        <authorList>
            <consortium name="DOE Joint Genome Institute"/>
            <person name="Mondo S.J."/>
            <person name="Dannebaum R.O."/>
            <person name="Kuo R.C."/>
            <person name="Labutti K."/>
            <person name="Haridas S."/>
            <person name="Kuo A."/>
            <person name="Salamov A."/>
            <person name="Ahrendt S.R."/>
            <person name="Lipzen A."/>
            <person name="Sullivan W."/>
            <person name="Andreopoulos W.B."/>
            <person name="Clum A."/>
            <person name="Lindquist E."/>
            <person name="Daum C."/>
            <person name="Ramamoorthy G.K."/>
            <person name="Gryganskyi A."/>
            <person name="Culley D."/>
            <person name="Magnuson J.K."/>
            <person name="James T.Y."/>
            <person name="O'Malley M.A."/>
            <person name="Stajich J.E."/>
            <person name="Spatafora J.W."/>
            <person name="Visel A."/>
            <person name="Grigoriev I.V."/>
        </authorList>
    </citation>
    <scope>NUCLEOTIDE SEQUENCE [LARGE SCALE GENOMIC DNA]</scope>
    <source>
        <strain evidence="3 4">CBS 115471</strain>
    </source>
</reference>
<dbReference type="InterPro" id="IPR017439">
    <property type="entry name" value="Amidohydrolase"/>
</dbReference>
<dbReference type="EMBL" id="MCFA01000028">
    <property type="protein sequence ID" value="ORY15017.1"/>
    <property type="molecule type" value="Genomic_DNA"/>
</dbReference>
<evidence type="ECO:0000313" key="4">
    <source>
        <dbReference type="Proteomes" id="UP000193144"/>
    </source>
</evidence>
<proteinExistence type="inferred from homology"/>
<feature type="domain" description="Peptidase M20 dimerisation" evidence="2">
    <location>
        <begin position="234"/>
        <end position="328"/>
    </location>
</feature>
<keyword evidence="4" id="KW-1185">Reference proteome</keyword>
<comment type="similarity">
    <text evidence="1">Belongs to the peptidase M20A family.</text>
</comment>
<organism evidence="3 4">
    <name type="scientific">Clohesyomyces aquaticus</name>
    <dbReference type="NCBI Taxonomy" id="1231657"/>
    <lineage>
        <taxon>Eukaryota</taxon>
        <taxon>Fungi</taxon>
        <taxon>Dikarya</taxon>
        <taxon>Ascomycota</taxon>
        <taxon>Pezizomycotina</taxon>
        <taxon>Dothideomycetes</taxon>
        <taxon>Pleosporomycetidae</taxon>
        <taxon>Pleosporales</taxon>
        <taxon>Lindgomycetaceae</taxon>
        <taxon>Clohesyomyces</taxon>
    </lineage>
</organism>
<dbReference type="GO" id="GO:0016787">
    <property type="term" value="F:hydrolase activity"/>
    <property type="evidence" value="ECO:0007669"/>
    <property type="project" value="InterPro"/>
</dbReference>
<dbReference type="AlphaFoldDB" id="A0A1Y1ZY83"/>
<comment type="caution">
    <text evidence="3">The sequence shown here is derived from an EMBL/GenBank/DDBJ whole genome shotgun (WGS) entry which is preliminary data.</text>
</comment>
<evidence type="ECO:0000313" key="3">
    <source>
        <dbReference type="EMBL" id="ORY15017.1"/>
    </source>
</evidence>
<dbReference type="Gene3D" id="3.30.70.360">
    <property type="match status" value="1"/>
</dbReference>
<dbReference type="PANTHER" id="PTHR11014:SF63">
    <property type="entry name" value="METALLOPEPTIDASE, PUTATIVE (AFU_ORTHOLOGUE AFUA_6G09600)-RELATED"/>
    <property type="match status" value="1"/>
</dbReference>
<dbReference type="OrthoDB" id="6119954at2759"/>
<dbReference type="Gene3D" id="3.40.630.10">
    <property type="entry name" value="Zn peptidases"/>
    <property type="match status" value="1"/>
</dbReference>
<evidence type="ECO:0000259" key="2">
    <source>
        <dbReference type="Pfam" id="PF07687"/>
    </source>
</evidence>
<dbReference type="SUPFAM" id="SSF55031">
    <property type="entry name" value="Bacterial exopeptidase dimerisation domain"/>
    <property type="match status" value="1"/>
</dbReference>
<dbReference type="SUPFAM" id="SSF53187">
    <property type="entry name" value="Zn-dependent exopeptidases"/>
    <property type="match status" value="1"/>
</dbReference>